<name>A0A0A8Y9E5_ARUDO</name>
<evidence type="ECO:0000313" key="2">
    <source>
        <dbReference type="EMBL" id="JAD21930.1"/>
    </source>
</evidence>
<sequence>MRWRRPVRRPRRTSRRRGGRVRERGRGRVASRLVSMRMMTWGHSSAGRPPGSSHALLIASP</sequence>
<feature type="region of interest" description="Disordered" evidence="1">
    <location>
        <begin position="1"/>
        <end position="61"/>
    </location>
</feature>
<proteinExistence type="predicted"/>
<reference evidence="2" key="1">
    <citation type="submission" date="2014-09" db="EMBL/GenBank/DDBJ databases">
        <authorList>
            <person name="Magalhaes I.L.F."/>
            <person name="Oliveira U."/>
            <person name="Santos F.R."/>
            <person name="Vidigal T.H.D.A."/>
            <person name="Brescovit A.D."/>
            <person name="Santos A.J."/>
        </authorList>
    </citation>
    <scope>NUCLEOTIDE SEQUENCE</scope>
    <source>
        <tissue evidence="2">Shoot tissue taken approximately 20 cm above the soil surface</tissue>
    </source>
</reference>
<protein>
    <submittedName>
        <fullName evidence="2">Uncharacterized protein</fullName>
    </submittedName>
</protein>
<organism evidence="2">
    <name type="scientific">Arundo donax</name>
    <name type="common">Giant reed</name>
    <name type="synonym">Donax arundinaceus</name>
    <dbReference type="NCBI Taxonomy" id="35708"/>
    <lineage>
        <taxon>Eukaryota</taxon>
        <taxon>Viridiplantae</taxon>
        <taxon>Streptophyta</taxon>
        <taxon>Embryophyta</taxon>
        <taxon>Tracheophyta</taxon>
        <taxon>Spermatophyta</taxon>
        <taxon>Magnoliopsida</taxon>
        <taxon>Liliopsida</taxon>
        <taxon>Poales</taxon>
        <taxon>Poaceae</taxon>
        <taxon>PACMAD clade</taxon>
        <taxon>Arundinoideae</taxon>
        <taxon>Arundineae</taxon>
        <taxon>Arundo</taxon>
    </lineage>
</organism>
<dbReference type="EMBL" id="GBRH01275965">
    <property type="protein sequence ID" value="JAD21930.1"/>
    <property type="molecule type" value="Transcribed_RNA"/>
</dbReference>
<dbReference type="AlphaFoldDB" id="A0A0A8Y9E5"/>
<evidence type="ECO:0000256" key="1">
    <source>
        <dbReference type="SAM" id="MobiDB-lite"/>
    </source>
</evidence>
<reference evidence="2" key="2">
    <citation type="journal article" date="2015" name="Data Brief">
        <title>Shoot transcriptome of the giant reed, Arundo donax.</title>
        <authorList>
            <person name="Barrero R.A."/>
            <person name="Guerrero F.D."/>
            <person name="Moolhuijzen P."/>
            <person name="Goolsby J.A."/>
            <person name="Tidwell J."/>
            <person name="Bellgard S.E."/>
            <person name="Bellgard M.I."/>
        </authorList>
    </citation>
    <scope>NUCLEOTIDE SEQUENCE</scope>
    <source>
        <tissue evidence="2">Shoot tissue taken approximately 20 cm above the soil surface</tissue>
    </source>
</reference>
<accession>A0A0A8Y9E5</accession>
<feature type="compositionally biased region" description="Basic residues" evidence="1">
    <location>
        <begin position="1"/>
        <end position="19"/>
    </location>
</feature>